<protein>
    <submittedName>
        <fullName evidence="5">LacI family DNA-binding transcriptional regulator</fullName>
    </submittedName>
</protein>
<evidence type="ECO:0000259" key="4">
    <source>
        <dbReference type="PROSITE" id="PS50932"/>
    </source>
</evidence>
<dbReference type="EMBL" id="JANCLT010000002">
    <property type="protein sequence ID" value="MCP8967751.1"/>
    <property type="molecule type" value="Genomic_DNA"/>
</dbReference>
<dbReference type="SUPFAM" id="SSF47413">
    <property type="entry name" value="lambda repressor-like DNA-binding domains"/>
    <property type="match status" value="1"/>
</dbReference>
<dbReference type="Pfam" id="PF00356">
    <property type="entry name" value="LacI"/>
    <property type="match status" value="1"/>
</dbReference>
<keyword evidence="6" id="KW-1185">Reference proteome</keyword>
<comment type="caution">
    <text evidence="5">The sequence shown here is derived from an EMBL/GenBank/DDBJ whole genome shotgun (WGS) entry which is preliminary data.</text>
</comment>
<dbReference type="GO" id="GO:0003700">
    <property type="term" value="F:DNA-binding transcription factor activity"/>
    <property type="evidence" value="ECO:0007669"/>
    <property type="project" value="TreeGrafter"/>
</dbReference>
<dbReference type="Gene3D" id="1.10.260.40">
    <property type="entry name" value="lambda repressor-like DNA-binding domains"/>
    <property type="match status" value="1"/>
</dbReference>
<dbReference type="InterPro" id="IPR046335">
    <property type="entry name" value="LacI/GalR-like_sensor"/>
</dbReference>
<dbReference type="PANTHER" id="PTHR30146:SF150">
    <property type="entry name" value="ARABINOSE METABOLISM TRANSCRIPTIONAL REPRESSOR"/>
    <property type="match status" value="1"/>
</dbReference>
<dbReference type="PROSITE" id="PS00356">
    <property type="entry name" value="HTH_LACI_1"/>
    <property type="match status" value="1"/>
</dbReference>
<evidence type="ECO:0000313" key="6">
    <source>
        <dbReference type="Proteomes" id="UP001156102"/>
    </source>
</evidence>
<dbReference type="PANTHER" id="PTHR30146">
    <property type="entry name" value="LACI-RELATED TRANSCRIPTIONAL REPRESSOR"/>
    <property type="match status" value="1"/>
</dbReference>
<feature type="domain" description="HTH lacI-type" evidence="4">
    <location>
        <begin position="3"/>
        <end position="57"/>
    </location>
</feature>
<dbReference type="Proteomes" id="UP001156102">
    <property type="component" value="Unassembled WGS sequence"/>
</dbReference>
<dbReference type="SMART" id="SM00354">
    <property type="entry name" value="HTH_LACI"/>
    <property type="match status" value="1"/>
</dbReference>
<dbReference type="CDD" id="cd01392">
    <property type="entry name" value="HTH_LacI"/>
    <property type="match status" value="1"/>
</dbReference>
<gene>
    <name evidence="5" type="ORF">NK662_04255</name>
</gene>
<dbReference type="InterPro" id="IPR000843">
    <property type="entry name" value="HTH_LacI"/>
</dbReference>
<dbReference type="InterPro" id="IPR010982">
    <property type="entry name" value="Lambda_DNA-bd_dom_sf"/>
</dbReference>
<evidence type="ECO:0000256" key="3">
    <source>
        <dbReference type="ARBA" id="ARBA00023163"/>
    </source>
</evidence>
<evidence type="ECO:0000256" key="1">
    <source>
        <dbReference type="ARBA" id="ARBA00023015"/>
    </source>
</evidence>
<keyword evidence="1" id="KW-0805">Transcription regulation</keyword>
<sequence length="347" mass="39200">MKLRIEDIAKMANVSKATVSLALNDKPGISNDTREKVLNIAKEAGYFSRPAPKPDSSYPPTKKVIEFVACVNSGIVVEQYQNRPFFTELIHYIQEHLRSKEYSILFSSVRNDQFYEEMERVVKNNASDGMIVLGTNLTYEQLKYVAELQPNLVVLDTCFETLNVNFVDMNNVYGAYCAAQYLIEQGHRDIGYVQADSRIYNFDMRKKGFLQALEEHGLMLSEENCFSMSANTITSQDKFKEQVLKQRDKLPTALFCECDYLAISTIKSLSELDIHVPAEISVIGFDNITESQIISPELTTIHVDKEKMASVAVDQLIQIIEGKAGSRSKTLIDTELVERASCTSPLR</sequence>
<dbReference type="GO" id="GO:0000976">
    <property type="term" value="F:transcription cis-regulatory region binding"/>
    <property type="evidence" value="ECO:0007669"/>
    <property type="project" value="TreeGrafter"/>
</dbReference>
<proteinExistence type="predicted"/>
<keyword evidence="2 5" id="KW-0238">DNA-binding</keyword>
<dbReference type="Pfam" id="PF13377">
    <property type="entry name" value="Peripla_BP_3"/>
    <property type="match status" value="1"/>
</dbReference>
<organism evidence="5 6">
    <name type="scientific">Ectobacillus ponti</name>
    <dbReference type="NCBI Taxonomy" id="2961894"/>
    <lineage>
        <taxon>Bacteria</taxon>
        <taxon>Bacillati</taxon>
        <taxon>Bacillota</taxon>
        <taxon>Bacilli</taxon>
        <taxon>Bacillales</taxon>
        <taxon>Bacillaceae</taxon>
        <taxon>Ectobacillus</taxon>
    </lineage>
</organism>
<dbReference type="Gene3D" id="3.40.50.2300">
    <property type="match status" value="2"/>
</dbReference>
<name>A0AA42BNV6_9BACI</name>
<dbReference type="RefSeq" id="WP_254757668.1">
    <property type="nucleotide sequence ID" value="NZ_JANCLT010000002.1"/>
</dbReference>
<accession>A0AA42BNV6</accession>
<evidence type="ECO:0000256" key="2">
    <source>
        <dbReference type="ARBA" id="ARBA00023125"/>
    </source>
</evidence>
<reference evidence="5" key="1">
    <citation type="submission" date="2022-07" db="EMBL/GenBank/DDBJ databases">
        <authorList>
            <person name="Li W.-J."/>
            <person name="Deng Q.-Q."/>
        </authorList>
    </citation>
    <scope>NUCLEOTIDE SEQUENCE</scope>
    <source>
        <strain evidence="5">SYSU M60031</strain>
    </source>
</reference>
<dbReference type="SUPFAM" id="SSF53822">
    <property type="entry name" value="Periplasmic binding protein-like I"/>
    <property type="match status" value="1"/>
</dbReference>
<dbReference type="AlphaFoldDB" id="A0AA42BNV6"/>
<dbReference type="PROSITE" id="PS50932">
    <property type="entry name" value="HTH_LACI_2"/>
    <property type="match status" value="1"/>
</dbReference>
<evidence type="ECO:0000313" key="5">
    <source>
        <dbReference type="EMBL" id="MCP8967751.1"/>
    </source>
</evidence>
<keyword evidence="3" id="KW-0804">Transcription</keyword>
<dbReference type="InterPro" id="IPR028082">
    <property type="entry name" value="Peripla_BP_I"/>
</dbReference>